<protein>
    <recommendedName>
        <fullName evidence="2">Kinase D-interacting substrate of 220 kDa-like SAM domain-containing protein</fullName>
    </recommendedName>
</protein>
<evidence type="ECO:0000313" key="4">
    <source>
        <dbReference type="Proteomes" id="UP000291343"/>
    </source>
</evidence>
<gene>
    <name evidence="3" type="ORF">LSTR_LSTR017092</name>
</gene>
<dbReference type="EMBL" id="QKKF02008725">
    <property type="protein sequence ID" value="RZF45584.1"/>
    <property type="molecule type" value="Genomic_DNA"/>
</dbReference>
<dbReference type="AlphaFoldDB" id="A0A482XIU7"/>
<name>A0A482XIU7_LAOST</name>
<feature type="region of interest" description="Disordered" evidence="1">
    <location>
        <begin position="19"/>
        <end position="47"/>
    </location>
</feature>
<dbReference type="Pfam" id="PF23307">
    <property type="entry name" value="SAM_KIDINS220"/>
    <property type="match status" value="1"/>
</dbReference>
<dbReference type="InterPro" id="IPR057092">
    <property type="entry name" value="SAM_KIDINS220"/>
</dbReference>
<reference evidence="3 4" key="1">
    <citation type="journal article" date="2017" name="Gigascience">
        <title>Genome sequence of the small brown planthopper, Laodelphax striatellus.</title>
        <authorList>
            <person name="Zhu J."/>
            <person name="Jiang F."/>
            <person name="Wang X."/>
            <person name="Yang P."/>
            <person name="Bao Y."/>
            <person name="Zhao W."/>
            <person name="Wang W."/>
            <person name="Lu H."/>
            <person name="Wang Q."/>
            <person name="Cui N."/>
            <person name="Li J."/>
            <person name="Chen X."/>
            <person name="Luo L."/>
            <person name="Yu J."/>
            <person name="Kang L."/>
            <person name="Cui F."/>
        </authorList>
    </citation>
    <scope>NUCLEOTIDE SEQUENCE [LARGE SCALE GENOMIC DNA]</scope>
    <source>
        <strain evidence="3">Lst14</strain>
    </source>
</reference>
<feature type="domain" description="Kinase D-interacting substrate of 220 kDa-like SAM" evidence="2">
    <location>
        <begin position="1"/>
        <end position="29"/>
    </location>
</feature>
<comment type="caution">
    <text evidence="3">The sequence shown here is derived from an EMBL/GenBank/DDBJ whole genome shotgun (WGS) entry which is preliminary data.</text>
</comment>
<accession>A0A482XIU7</accession>
<evidence type="ECO:0000313" key="3">
    <source>
        <dbReference type="EMBL" id="RZF45584.1"/>
    </source>
</evidence>
<proteinExistence type="predicted"/>
<evidence type="ECO:0000256" key="1">
    <source>
        <dbReference type="SAM" id="MobiDB-lite"/>
    </source>
</evidence>
<keyword evidence="4" id="KW-1185">Reference proteome</keyword>
<dbReference type="InParanoid" id="A0A482XIU7"/>
<feature type="compositionally biased region" description="Basic and acidic residues" evidence="1">
    <location>
        <begin position="19"/>
        <end position="32"/>
    </location>
</feature>
<dbReference type="Proteomes" id="UP000291343">
    <property type="component" value="Unassembled WGS sequence"/>
</dbReference>
<organism evidence="3 4">
    <name type="scientific">Laodelphax striatellus</name>
    <name type="common">Small brown planthopper</name>
    <name type="synonym">Delphax striatella</name>
    <dbReference type="NCBI Taxonomy" id="195883"/>
    <lineage>
        <taxon>Eukaryota</taxon>
        <taxon>Metazoa</taxon>
        <taxon>Ecdysozoa</taxon>
        <taxon>Arthropoda</taxon>
        <taxon>Hexapoda</taxon>
        <taxon>Insecta</taxon>
        <taxon>Pterygota</taxon>
        <taxon>Neoptera</taxon>
        <taxon>Paraneoptera</taxon>
        <taxon>Hemiptera</taxon>
        <taxon>Auchenorrhyncha</taxon>
        <taxon>Fulgoroidea</taxon>
        <taxon>Delphacidae</taxon>
        <taxon>Criomorphinae</taxon>
        <taxon>Laodelphax</taxon>
    </lineage>
</organism>
<evidence type="ECO:0000259" key="2">
    <source>
        <dbReference type="Pfam" id="PF23307"/>
    </source>
</evidence>
<sequence>MTFGDWEIFKRVIASLREHEHSSVTQTEETKKPRFLQRNNSQSEKRVNSLKTQNMGIAQADKNERVVAKQSVMEKQVCIF</sequence>